<evidence type="ECO:0000259" key="10">
    <source>
        <dbReference type="Pfam" id="PF00155"/>
    </source>
</evidence>
<evidence type="ECO:0000256" key="5">
    <source>
        <dbReference type="ARBA" id="ARBA00022605"/>
    </source>
</evidence>
<evidence type="ECO:0000256" key="7">
    <source>
        <dbReference type="ARBA" id="ARBA00022898"/>
    </source>
</evidence>
<proteinExistence type="inferred from homology"/>
<reference evidence="11 12" key="1">
    <citation type="journal article" date="2016" name="Nat. Commun.">
        <title>Thousands of microbial genomes shed light on interconnected biogeochemical processes in an aquifer system.</title>
        <authorList>
            <person name="Anantharaman K."/>
            <person name="Brown C.T."/>
            <person name="Hug L.A."/>
            <person name="Sharon I."/>
            <person name="Castelle C.J."/>
            <person name="Probst A.J."/>
            <person name="Thomas B.C."/>
            <person name="Singh A."/>
            <person name="Wilkins M.J."/>
            <person name="Karaoz U."/>
            <person name="Brodie E.L."/>
            <person name="Williams K.H."/>
            <person name="Hubbard S.S."/>
            <person name="Banfield J.F."/>
        </authorList>
    </citation>
    <scope>NUCLEOTIDE SEQUENCE [LARGE SCALE GENOMIC DNA]</scope>
    <source>
        <strain evidence="12">RIFCSPLOWO2_12_FULL_64_10</strain>
    </source>
</reference>
<evidence type="ECO:0000313" key="11">
    <source>
        <dbReference type="EMBL" id="OGG43410.1"/>
    </source>
</evidence>
<evidence type="ECO:0000256" key="8">
    <source>
        <dbReference type="ARBA" id="ARBA00023102"/>
    </source>
</evidence>
<comment type="pathway">
    <text evidence="9">Amino-acid biosynthesis; L-histidine biosynthesis; L-histidine from 5-phospho-alpha-D-ribose 1-diphosphate: step 7/9.</text>
</comment>
<dbReference type="InterPro" id="IPR015424">
    <property type="entry name" value="PyrdxlP-dep_Trfase"/>
</dbReference>
<evidence type="ECO:0000256" key="2">
    <source>
        <dbReference type="ARBA" id="ARBA00007970"/>
    </source>
</evidence>
<dbReference type="InterPro" id="IPR015421">
    <property type="entry name" value="PyrdxlP-dep_Trfase_major"/>
</dbReference>
<dbReference type="HAMAP" id="MF_01023">
    <property type="entry name" value="HisC_aminotrans_2"/>
    <property type="match status" value="1"/>
</dbReference>
<keyword evidence="6 9" id="KW-0808">Transferase</keyword>
<comment type="subunit">
    <text evidence="3 9">Homodimer.</text>
</comment>
<dbReference type="InterPro" id="IPR001917">
    <property type="entry name" value="Aminotrans_II_pyridoxalP_BS"/>
</dbReference>
<evidence type="ECO:0000313" key="12">
    <source>
        <dbReference type="Proteomes" id="UP000178606"/>
    </source>
</evidence>
<dbReference type="PANTHER" id="PTHR42885:SF2">
    <property type="entry name" value="HISTIDINOL-PHOSPHATE AMINOTRANSFERASE"/>
    <property type="match status" value="1"/>
</dbReference>
<organism evidence="11 12">
    <name type="scientific">Handelsmanbacteria sp. (strain RIFCSPLOWO2_12_FULL_64_10)</name>
    <dbReference type="NCBI Taxonomy" id="1817868"/>
    <lineage>
        <taxon>Bacteria</taxon>
        <taxon>Candidatus Handelsmaniibacteriota</taxon>
    </lineage>
</organism>
<comment type="cofactor">
    <cofactor evidence="1 9">
        <name>pyridoxal 5'-phosphate</name>
        <dbReference type="ChEBI" id="CHEBI:597326"/>
    </cofactor>
</comment>
<keyword evidence="7 9" id="KW-0663">Pyridoxal phosphate</keyword>
<evidence type="ECO:0000256" key="9">
    <source>
        <dbReference type="HAMAP-Rule" id="MF_01023"/>
    </source>
</evidence>
<evidence type="ECO:0000256" key="6">
    <source>
        <dbReference type="ARBA" id="ARBA00022679"/>
    </source>
</evidence>
<evidence type="ECO:0000256" key="3">
    <source>
        <dbReference type="ARBA" id="ARBA00011738"/>
    </source>
</evidence>
<gene>
    <name evidence="9" type="primary">hisC</name>
    <name evidence="11" type="ORF">A3F84_22355</name>
</gene>
<dbReference type="CDD" id="cd00609">
    <property type="entry name" value="AAT_like"/>
    <property type="match status" value="1"/>
</dbReference>
<dbReference type="Pfam" id="PF00155">
    <property type="entry name" value="Aminotran_1_2"/>
    <property type="match status" value="1"/>
</dbReference>
<evidence type="ECO:0000256" key="1">
    <source>
        <dbReference type="ARBA" id="ARBA00001933"/>
    </source>
</evidence>
<comment type="caution">
    <text evidence="11">The sequence shown here is derived from an EMBL/GenBank/DDBJ whole genome shotgun (WGS) entry which is preliminary data.</text>
</comment>
<dbReference type="Proteomes" id="UP000178606">
    <property type="component" value="Unassembled WGS sequence"/>
</dbReference>
<protein>
    <recommendedName>
        <fullName evidence="9">Histidinol-phosphate aminotransferase</fullName>
        <ecNumber evidence="9">2.6.1.9</ecNumber>
    </recommendedName>
    <alternativeName>
        <fullName evidence="9">Imidazole acetol-phosphate transaminase</fullName>
    </alternativeName>
</protein>
<dbReference type="InterPro" id="IPR005861">
    <property type="entry name" value="HisP_aminotrans"/>
</dbReference>
<dbReference type="AlphaFoldDB" id="A0A1F6C2L1"/>
<dbReference type="PANTHER" id="PTHR42885">
    <property type="entry name" value="HISTIDINOL-PHOSPHATE AMINOTRANSFERASE-RELATED"/>
    <property type="match status" value="1"/>
</dbReference>
<comment type="catalytic activity">
    <reaction evidence="9">
        <text>L-histidinol phosphate + 2-oxoglutarate = 3-(imidazol-4-yl)-2-oxopropyl phosphate + L-glutamate</text>
        <dbReference type="Rhea" id="RHEA:23744"/>
        <dbReference type="ChEBI" id="CHEBI:16810"/>
        <dbReference type="ChEBI" id="CHEBI:29985"/>
        <dbReference type="ChEBI" id="CHEBI:57766"/>
        <dbReference type="ChEBI" id="CHEBI:57980"/>
        <dbReference type="EC" id="2.6.1.9"/>
    </reaction>
</comment>
<dbReference type="GO" id="GO:0004400">
    <property type="term" value="F:histidinol-phosphate transaminase activity"/>
    <property type="evidence" value="ECO:0007669"/>
    <property type="project" value="UniProtKB-UniRule"/>
</dbReference>
<keyword evidence="4 9" id="KW-0032">Aminotransferase</keyword>
<dbReference type="SUPFAM" id="SSF53383">
    <property type="entry name" value="PLP-dependent transferases"/>
    <property type="match status" value="1"/>
</dbReference>
<keyword evidence="5 9" id="KW-0028">Amino-acid biosynthesis</keyword>
<dbReference type="EMBL" id="MFKF01000436">
    <property type="protein sequence ID" value="OGG43410.1"/>
    <property type="molecule type" value="Genomic_DNA"/>
</dbReference>
<dbReference type="NCBIfam" id="TIGR01141">
    <property type="entry name" value="hisC"/>
    <property type="match status" value="1"/>
</dbReference>
<dbReference type="InterPro" id="IPR004839">
    <property type="entry name" value="Aminotransferase_I/II_large"/>
</dbReference>
<feature type="domain" description="Aminotransferase class I/classII large" evidence="10">
    <location>
        <begin position="27"/>
        <end position="350"/>
    </location>
</feature>
<dbReference type="GO" id="GO:0030170">
    <property type="term" value="F:pyridoxal phosphate binding"/>
    <property type="evidence" value="ECO:0007669"/>
    <property type="project" value="InterPro"/>
</dbReference>
<name>A0A1F6C2L1_HANXR</name>
<comment type="similarity">
    <text evidence="2 9">Belongs to the class-II pyridoxal-phosphate-dependent aminotransferase family. Histidinol-phosphate aminotransferase subfamily.</text>
</comment>
<dbReference type="InterPro" id="IPR015422">
    <property type="entry name" value="PyrdxlP-dep_Trfase_small"/>
</dbReference>
<feature type="modified residue" description="N6-(pyridoxal phosphate)lysine" evidence="9">
    <location>
        <position position="216"/>
    </location>
</feature>
<dbReference type="GO" id="GO:0000105">
    <property type="term" value="P:L-histidine biosynthetic process"/>
    <property type="evidence" value="ECO:0007669"/>
    <property type="project" value="UniProtKB-UniRule"/>
</dbReference>
<dbReference type="EC" id="2.6.1.9" evidence="9"/>
<dbReference type="UniPathway" id="UPA00031">
    <property type="reaction ID" value="UER00012"/>
</dbReference>
<sequence>MKDPLKKIKPQVRALSAYHLKPYDCAIKLNQNENPYDLPAEIKEEVLSFARTRPWCRYPAFVPDDLTTTFAEHYGWVKEGVLVGNGSNELILATLMVTLGPGARVLIPVPTFTLYRLESTVMGAEVATVNLRPDYTFDLDAIRLAIREQMADLVVICSPNNPTGCILENDDLEALLKETDALVAVDEAYHEFCDRPSCVGLLSRHPNLIVLRTFSKAMAMAGLRVGCLLAHPDLAREIGKAKLPYNLNFFSHAAATVAIKHRAILQERIAHLKGQRDFVYRNLREIRGVRPYPSHANFILFEMDDPKRVFEGLAARGILIRDVSHYPMLSKALRVSVGTDEENQKFLEALKEVMVS</sequence>
<dbReference type="Gene3D" id="3.40.640.10">
    <property type="entry name" value="Type I PLP-dependent aspartate aminotransferase-like (Major domain)"/>
    <property type="match status" value="1"/>
</dbReference>
<evidence type="ECO:0000256" key="4">
    <source>
        <dbReference type="ARBA" id="ARBA00022576"/>
    </source>
</evidence>
<accession>A0A1F6C2L1</accession>
<dbReference type="Gene3D" id="3.90.1150.10">
    <property type="entry name" value="Aspartate Aminotransferase, domain 1"/>
    <property type="match status" value="1"/>
</dbReference>
<keyword evidence="8 9" id="KW-0368">Histidine biosynthesis</keyword>
<dbReference type="PROSITE" id="PS00599">
    <property type="entry name" value="AA_TRANSFER_CLASS_2"/>
    <property type="match status" value="1"/>
</dbReference>